<protein>
    <submittedName>
        <fullName evidence="12">Cytochrome P450</fullName>
    </submittedName>
</protein>
<proteinExistence type="inferred from homology"/>
<keyword evidence="11" id="KW-0732">Signal</keyword>
<evidence type="ECO:0000256" key="1">
    <source>
        <dbReference type="ARBA" id="ARBA00001971"/>
    </source>
</evidence>
<feature type="chain" id="PRO_5007864573" evidence="11">
    <location>
        <begin position="21"/>
        <end position="667"/>
    </location>
</feature>
<dbReference type="InterPro" id="IPR001128">
    <property type="entry name" value="Cyt_P450"/>
</dbReference>
<dbReference type="PROSITE" id="PS00086">
    <property type="entry name" value="CYTOCHROME_P450"/>
    <property type="match status" value="1"/>
</dbReference>
<dbReference type="Proteomes" id="UP000077266">
    <property type="component" value="Unassembled WGS sequence"/>
</dbReference>
<comment type="similarity">
    <text evidence="3 10">Belongs to the cytochrome P450 family.</text>
</comment>
<dbReference type="PANTHER" id="PTHR46300">
    <property type="entry name" value="P450, PUTATIVE (EUROFUNG)-RELATED-RELATED"/>
    <property type="match status" value="1"/>
</dbReference>
<dbReference type="Gene3D" id="1.10.630.10">
    <property type="entry name" value="Cytochrome P450"/>
    <property type="match status" value="1"/>
</dbReference>
<dbReference type="InParanoid" id="A0A165Q3F2"/>
<sequence length="667" mass="75122">MSYFMLVALVIATILVAAVGRRRSRRRNLPPGPPQKFLVGNIHNAPRPPEEWKGFAALGERYGPVVHLRILTKDIIVLNSLKAVKDLLDKRSAIYSDRPEWPFANDIIGFDWTTTGMRYGNRVKLHRRTMHQFMSEAVAKSWRDIHRELNIQFLQRLSDAQDSGAWWDSTMWLTGANIVRLTYGFDAGPDNDPWIRLGMDTVDIAGKTGGFGAYLVDWIPALKYIPAWLPGAQFKRDGLSWRKIQERHVSEPYARTKHLVTAGEIRQCFVTEMMEGNLDLPDEEVRTVAAMMFLAGADTTLSAMRSFVHAMVLHPDTQRTAQAEIDRITQSSRLPTFLDRPNLPFVEAIVREVMRLYVVVPLALPHRLIQDDEYEGMYIPKGATIIPNTRAIMNDEQHYEKPGEFRPERFLRGNELDSTVLDPLEIAFGYGRRICPGRYIADSELWLMVATTLACFDISPAKDGHGNDIIPSSTMESGIISEGRRITTENPTTRKLTTHIHYNAAIQIPSAVVVAEIRTWASVHSPSSLPALLDVIQLAPIGGHPSDEDHEDQVPDLPYPYFILTGTVVSAAEKLADRSDTPFVLRAFPGGAVKHDEGVLILRITFETYLLEMRHTRLQRRQFPLAPAYATNFNGCQCVTLDALDPCSPFSRTVNCTLRSTLARRAS</sequence>
<dbReference type="OrthoDB" id="2789670at2759"/>
<evidence type="ECO:0000256" key="11">
    <source>
        <dbReference type="SAM" id="SignalP"/>
    </source>
</evidence>
<reference evidence="12 13" key="1">
    <citation type="journal article" date="2016" name="Mol. Biol. Evol.">
        <title>Comparative Genomics of Early-Diverging Mushroom-Forming Fungi Provides Insights into the Origins of Lignocellulose Decay Capabilities.</title>
        <authorList>
            <person name="Nagy L.G."/>
            <person name="Riley R."/>
            <person name="Tritt A."/>
            <person name="Adam C."/>
            <person name="Daum C."/>
            <person name="Floudas D."/>
            <person name="Sun H."/>
            <person name="Yadav J.S."/>
            <person name="Pangilinan J."/>
            <person name="Larsson K.H."/>
            <person name="Matsuura K."/>
            <person name="Barry K."/>
            <person name="Labutti K."/>
            <person name="Kuo R."/>
            <person name="Ohm R.A."/>
            <person name="Bhattacharya S.S."/>
            <person name="Shirouzu T."/>
            <person name="Yoshinaga Y."/>
            <person name="Martin F.M."/>
            <person name="Grigoriev I.V."/>
            <person name="Hibbett D.S."/>
        </authorList>
    </citation>
    <scope>NUCLEOTIDE SEQUENCE [LARGE SCALE GENOMIC DNA]</scope>
    <source>
        <strain evidence="12 13">HHB12029</strain>
    </source>
</reference>
<keyword evidence="4 9" id="KW-0349">Heme</keyword>
<keyword evidence="8 10" id="KW-0503">Monooxygenase</keyword>
<evidence type="ECO:0000256" key="7">
    <source>
        <dbReference type="ARBA" id="ARBA00023004"/>
    </source>
</evidence>
<comment type="cofactor">
    <cofactor evidence="1 9">
        <name>heme</name>
        <dbReference type="ChEBI" id="CHEBI:30413"/>
    </cofactor>
</comment>
<dbReference type="CDD" id="cd11065">
    <property type="entry name" value="CYP64-like"/>
    <property type="match status" value="1"/>
</dbReference>
<evidence type="ECO:0000256" key="3">
    <source>
        <dbReference type="ARBA" id="ARBA00010617"/>
    </source>
</evidence>
<dbReference type="GO" id="GO:0016705">
    <property type="term" value="F:oxidoreductase activity, acting on paired donors, with incorporation or reduction of molecular oxygen"/>
    <property type="evidence" value="ECO:0007669"/>
    <property type="project" value="InterPro"/>
</dbReference>
<name>A0A165Q3F2_EXIGL</name>
<dbReference type="InterPro" id="IPR036396">
    <property type="entry name" value="Cyt_P450_sf"/>
</dbReference>
<dbReference type="InterPro" id="IPR017972">
    <property type="entry name" value="Cyt_P450_CS"/>
</dbReference>
<organism evidence="12 13">
    <name type="scientific">Exidia glandulosa HHB12029</name>
    <dbReference type="NCBI Taxonomy" id="1314781"/>
    <lineage>
        <taxon>Eukaryota</taxon>
        <taxon>Fungi</taxon>
        <taxon>Dikarya</taxon>
        <taxon>Basidiomycota</taxon>
        <taxon>Agaricomycotina</taxon>
        <taxon>Agaricomycetes</taxon>
        <taxon>Auriculariales</taxon>
        <taxon>Exidiaceae</taxon>
        <taxon>Exidia</taxon>
    </lineage>
</organism>
<evidence type="ECO:0000256" key="4">
    <source>
        <dbReference type="ARBA" id="ARBA00022617"/>
    </source>
</evidence>
<dbReference type="GO" id="GO:0004497">
    <property type="term" value="F:monooxygenase activity"/>
    <property type="evidence" value="ECO:0007669"/>
    <property type="project" value="UniProtKB-KW"/>
</dbReference>
<gene>
    <name evidence="12" type="ORF">EXIGLDRAFT_759343</name>
</gene>
<keyword evidence="5 9" id="KW-0479">Metal-binding</keyword>
<keyword evidence="7 9" id="KW-0408">Iron</keyword>
<dbReference type="PRINTS" id="PR00385">
    <property type="entry name" value="P450"/>
</dbReference>
<feature type="signal peptide" evidence="11">
    <location>
        <begin position="1"/>
        <end position="20"/>
    </location>
</feature>
<evidence type="ECO:0000256" key="2">
    <source>
        <dbReference type="ARBA" id="ARBA00005179"/>
    </source>
</evidence>
<keyword evidence="13" id="KW-1185">Reference proteome</keyword>
<evidence type="ECO:0000256" key="5">
    <source>
        <dbReference type="ARBA" id="ARBA00022723"/>
    </source>
</evidence>
<dbReference type="SUPFAM" id="SSF48264">
    <property type="entry name" value="Cytochrome P450"/>
    <property type="match status" value="1"/>
</dbReference>
<evidence type="ECO:0000313" key="13">
    <source>
        <dbReference type="Proteomes" id="UP000077266"/>
    </source>
</evidence>
<accession>A0A165Q3F2</accession>
<dbReference type="PRINTS" id="PR00463">
    <property type="entry name" value="EP450I"/>
</dbReference>
<comment type="pathway">
    <text evidence="2">Secondary metabolite biosynthesis.</text>
</comment>
<evidence type="ECO:0000256" key="9">
    <source>
        <dbReference type="PIRSR" id="PIRSR602401-1"/>
    </source>
</evidence>
<keyword evidence="6 10" id="KW-0560">Oxidoreductase</keyword>
<dbReference type="InterPro" id="IPR002401">
    <property type="entry name" value="Cyt_P450_E_grp-I"/>
</dbReference>
<dbReference type="GO" id="GO:0020037">
    <property type="term" value="F:heme binding"/>
    <property type="evidence" value="ECO:0007669"/>
    <property type="project" value="InterPro"/>
</dbReference>
<dbReference type="Pfam" id="PF00067">
    <property type="entry name" value="p450"/>
    <property type="match status" value="1"/>
</dbReference>
<evidence type="ECO:0000256" key="6">
    <source>
        <dbReference type="ARBA" id="ARBA00023002"/>
    </source>
</evidence>
<dbReference type="PANTHER" id="PTHR46300:SF7">
    <property type="entry name" value="P450, PUTATIVE (EUROFUNG)-RELATED"/>
    <property type="match status" value="1"/>
</dbReference>
<evidence type="ECO:0000256" key="8">
    <source>
        <dbReference type="ARBA" id="ARBA00023033"/>
    </source>
</evidence>
<feature type="binding site" description="axial binding residue" evidence="9">
    <location>
        <position position="435"/>
    </location>
    <ligand>
        <name>heme</name>
        <dbReference type="ChEBI" id="CHEBI:30413"/>
    </ligand>
    <ligandPart>
        <name>Fe</name>
        <dbReference type="ChEBI" id="CHEBI:18248"/>
    </ligandPart>
</feature>
<dbReference type="AlphaFoldDB" id="A0A165Q3F2"/>
<dbReference type="STRING" id="1314781.A0A165Q3F2"/>
<dbReference type="GO" id="GO:0005506">
    <property type="term" value="F:iron ion binding"/>
    <property type="evidence" value="ECO:0007669"/>
    <property type="project" value="InterPro"/>
</dbReference>
<evidence type="ECO:0000313" key="12">
    <source>
        <dbReference type="EMBL" id="KZW03027.1"/>
    </source>
</evidence>
<dbReference type="InterPro" id="IPR050364">
    <property type="entry name" value="Cytochrome_P450_fung"/>
</dbReference>
<evidence type="ECO:0000256" key="10">
    <source>
        <dbReference type="RuleBase" id="RU000461"/>
    </source>
</evidence>
<dbReference type="EMBL" id="KV425885">
    <property type="protein sequence ID" value="KZW03027.1"/>
    <property type="molecule type" value="Genomic_DNA"/>
</dbReference>